<evidence type="ECO:0000259" key="5">
    <source>
        <dbReference type="Pfam" id="PF00205"/>
    </source>
</evidence>
<evidence type="ECO:0000259" key="7">
    <source>
        <dbReference type="Pfam" id="PF02776"/>
    </source>
</evidence>
<dbReference type="Gene3D" id="3.40.50.970">
    <property type="match status" value="2"/>
</dbReference>
<keyword evidence="3 4" id="KW-0786">Thiamine pyrophosphate</keyword>
<proteinExistence type="inferred from homology"/>
<dbReference type="CDD" id="cd00568">
    <property type="entry name" value="TPP_enzymes"/>
    <property type="match status" value="1"/>
</dbReference>
<evidence type="ECO:0000256" key="2">
    <source>
        <dbReference type="ARBA" id="ARBA00007812"/>
    </source>
</evidence>
<dbReference type="InterPro" id="IPR012000">
    <property type="entry name" value="Thiamin_PyroP_enz_cen_dom"/>
</dbReference>
<dbReference type="CDD" id="cd07035">
    <property type="entry name" value="TPP_PYR_POX_like"/>
    <property type="match status" value="1"/>
</dbReference>
<evidence type="ECO:0000256" key="1">
    <source>
        <dbReference type="ARBA" id="ARBA00001964"/>
    </source>
</evidence>
<evidence type="ECO:0000256" key="3">
    <source>
        <dbReference type="ARBA" id="ARBA00023052"/>
    </source>
</evidence>
<dbReference type="SUPFAM" id="SSF52467">
    <property type="entry name" value="DHS-like NAD/FAD-binding domain"/>
    <property type="match status" value="1"/>
</dbReference>
<dbReference type="Gene3D" id="3.40.50.1220">
    <property type="entry name" value="TPP-binding domain"/>
    <property type="match status" value="1"/>
</dbReference>
<feature type="domain" description="Thiamine pyrophosphate enzyme N-terminal TPP-binding" evidence="7">
    <location>
        <begin position="1"/>
        <end position="113"/>
    </location>
</feature>
<dbReference type="SUPFAM" id="SSF52518">
    <property type="entry name" value="Thiamin diphosphate-binding fold (THDP-binding)"/>
    <property type="match status" value="2"/>
</dbReference>
<feature type="domain" description="Thiamine pyrophosphate enzyme TPP-binding" evidence="6">
    <location>
        <begin position="381"/>
        <end position="528"/>
    </location>
</feature>
<gene>
    <name evidence="8" type="ORF">RB614_42965</name>
</gene>
<dbReference type="InterPro" id="IPR012001">
    <property type="entry name" value="Thiamin_PyroP_enz_TPP-bd_dom"/>
</dbReference>
<dbReference type="Proteomes" id="UP001230908">
    <property type="component" value="Unassembled WGS sequence"/>
</dbReference>
<evidence type="ECO:0000259" key="6">
    <source>
        <dbReference type="Pfam" id="PF02775"/>
    </source>
</evidence>
<dbReference type="InterPro" id="IPR045229">
    <property type="entry name" value="TPP_enz"/>
</dbReference>
<dbReference type="InterPro" id="IPR029061">
    <property type="entry name" value="THDP-binding"/>
</dbReference>
<dbReference type="RefSeq" id="WP_308718490.1">
    <property type="nucleotide sequence ID" value="NZ_JAVHUY010000076.1"/>
</dbReference>
<name>A0ABU0ZWG2_9ACTN</name>
<evidence type="ECO:0000313" key="9">
    <source>
        <dbReference type="Proteomes" id="UP001230908"/>
    </source>
</evidence>
<evidence type="ECO:0000256" key="4">
    <source>
        <dbReference type="RuleBase" id="RU362132"/>
    </source>
</evidence>
<dbReference type="EMBL" id="JAVHUY010000076">
    <property type="protein sequence ID" value="MDQ7911273.1"/>
    <property type="molecule type" value="Genomic_DNA"/>
</dbReference>
<accession>A0ABU0ZWG2</accession>
<dbReference type="InterPro" id="IPR000399">
    <property type="entry name" value="TPP-bd_CS"/>
</dbReference>
<evidence type="ECO:0000313" key="8">
    <source>
        <dbReference type="EMBL" id="MDQ7911273.1"/>
    </source>
</evidence>
<dbReference type="Pfam" id="PF02775">
    <property type="entry name" value="TPP_enzyme_C"/>
    <property type="match status" value="1"/>
</dbReference>
<sequence>MKLHDALARALADNGVDTLFGLTGDANLFLVDHFIRECGGTYVSAAHEAGAVLMAHGYASVTGRIGVATVTHGPAFTNTVTALIEGVRSRTPLVLIAGDTPVVDTEHIQAVDQRAVVLGTGVGFEQVRAIETAVTDLGTALRRADVERRPIVLNVPVDFVWQESGYERVDVLPVPAQAPGPDPAALDSAIGVIASARRPLVLAGRGATSPRARAALLRLADRLGAPLATTLKGKDLFRGEAFDLGIFGTLSTAPAVEAILDADCVIAFGASLNKWTTAVGAYLDGKAVVQCDLDRGAIGRYGPVAAGIVGDAGAVAETIAAWLDEAEVPATAFRSPALAAKLAGYDPGDYTDQSSGETVDERTVLRRLEEAVPADRTLVTDGGQFIFNALKILHVPEPEAFVLGVNFGSIGLGMGNAIGAAVGAPHRPALMLCGDGGFMLGGLVEFNSAVRAGVDLIAVVFNNRCYGPEYVHFVNHGRDPSLSMFDWPDFAGVAESLGGRGFTVRNLADLDRLPKLIADRDRPLLIDVHLDPALTPTEREQHRR</sequence>
<comment type="caution">
    <text evidence="8">The sequence shown here is derived from an EMBL/GenBank/DDBJ whole genome shotgun (WGS) entry which is preliminary data.</text>
</comment>
<comment type="similarity">
    <text evidence="2 4">Belongs to the TPP enzyme family.</text>
</comment>
<dbReference type="PANTHER" id="PTHR18968:SF13">
    <property type="entry name" value="ACETOLACTATE SYNTHASE CATALYTIC SUBUNIT, MITOCHONDRIAL"/>
    <property type="match status" value="1"/>
</dbReference>
<keyword evidence="9" id="KW-1185">Reference proteome</keyword>
<dbReference type="Pfam" id="PF02776">
    <property type="entry name" value="TPP_enzyme_N"/>
    <property type="match status" value="1"/>
</dbReference>
<protein>
    <submittedName>
        <fullName evidence="8">Thiamine pyrophosphate-binding protein</fullName>
    </submittedName>
</protein>
<dbReference type="Pfam" id="PF00205">
    <property type="entry name" value="TPP_enzyme_M"/>
    <property type="match status" value="1"/>
</dbReference>
<feature type="domain" description="Thiamine pyrophosphate enzyme central" evidence="5">
    <location>
        <begin position="187"/>
        <end position="317"/>
    </location>
</feature>
<organism evidence="8 9">
    <name type="scientific">Phytohabitans maris</name>
    <dbReference type="NCBI Taxonomy" id="3071409"/>
    <lineage>
        <taxon>Bacteria</taxon>
        <taxon>Bacillati</taxon>
        <taxon>Actinomycetota</taxon>
        <taxon>Actinomycetes</taxon>
        <taxon>Micromonosporales</taxon>
        <taxon>Micromonosporaceae</taxon>
    </lineage>
</organism>
<dbReference type="PANTHER" id="PTHR18968">
    <property type="entry name" value="THIAMINE PYROPHOSPHATE ENZYMES"/>
    <property type="match status" value="1"/>
</dbReference>
<dbReference type="InterPro" id="IPR011766">
    <property type="entry name" value="TPP_enzyme_TPP-bd"/>
</dbReference>
<reference evidence="8 9" key="1">
    <citation type="submission" date="2023-08" db="EMBL/GenBank/DDBJ databases">
        <title>Phytohabitans sansha sp. nov., isolated from marine sediment.</title>
        <authorList>
            <person name="Zhao Y."/>
            <person name="Yi K."/>
        </authorList>
    </citation>
    <scope>NUCLEOTIDE SEQUENCE [LARGE SCALE GENOMIC DNA]</scope>
    <source>
        <strain evidence="8 9">ZYX-F-186</strain>
    </source>
</reference>
<dbReference type="PROSITE" id="PS00187">
    <property type="entry name" value="TPP_ENZYMES"/>
    <property type="match status" value="1"/>
</dbReference>
<comment type="cofactor">
    <cofactor evidence="1">
        <name>thiamine diphosphate</name>
        <dbReference type="ChEBI" id="CHEBI:58937"/>
    </cofactor>
</comment>
<dbReference type="InterPro" id="IPR029035">
    <property type="entry name" value="DHS-like_NAD/FAD-binding_dom"/>
</dbReference>